<evidence type="ECO:0000313" key="2">
    <source>
        <dbReference type="Proteomes" id="UP000317691"/>
    </source>
</evidence>
<organism evidence="1 2">
    <name type="scientific">Eiseniibacteriota bacterium</name>
    <dbReference type="NCBI Taxonomy" id="2212470"/>
    <lineage>
        <taxon>Bacteria</taxon>
        <taxon>Candidatus Eiseniibacteriota</taxon>
    </lineage>
</organism>
<dbReference type="EMBL" id="VBOZ01000007">
    <property type="protein sequence ID" value="TMQ66907.1"/>
    <property type="molecule type" value="Genomic_DNA"/>
</dbReference>
<proteinExistence type="predicted"/>
<comment type="caution">
    <text evidence="1">The sequence shown here is derived from an EMBL/GenBank/DDBJ whole genome shotgun (WGS) entry which is preliminary data.</text>
</comment>
<protein>
    <submittedName>
        <fullName evidence="1">Uncharacterized protein</fullName>
    </submittedName>
</protein>
<evidence type="ECO:0000313" key="1">
    <source>
        <dbReference type="EMBL" id="TMQ66907.1"/>
    </source>
</evidence>
<dbReference type="Proteomes" id="UP000317691">
    <property type="component" value="Unassembled WGS sequence"/>
</dbReference>
<reference evidence="1 2" key="1">
    <citation type="journal article" date="2019" name="Nat. Microbiol.">
        <title>Mediterranean grassland soil C-N compound turnover is dependent on rainfall and depth, and is mediated by genomically divergent microorganisms.</title>
        <authorList>
            <person name="Diamond S."/>
            <person name="Andeer P.F."/>
            <person name="Li Z."/>
            <person name="Crits-Christoph A."/>
            <person name="Burstein D."/>
            <person name="Anantharaman K."/>
            <person name="Lane K.R."/>
            <person name="Thomas B.C."/>
            <person name="Pan C."/>
            <person name="Northen T.R."/>
            <person name="Banfield J.F."/>
        </authorList>
    </citation>
    <scope>NUCLEOTIDE SEQUENCE [LARGE SCALE GENOMIC DNA]</scope>
    <source>
        <strain evidence="1">WS_9</strain>
    </source>
</reference>
<accession>A0A538TTE6</accession>
<name>A0A538TTE6_UNCEI</name>
<gene>
    <name evidence="1" type="ORF">E6K79_01250</name>
</gene>
<dbReference type="AlphaFoldDB" id="A0A538TTE6"/>
<sequence length="190" mass="21078">MASTIPHSNITATGPMTRGDFLLMLYWYADTNAVPNVVGIRGLSVLTRLALILGSEEGLDRVIKPFFTFHAAPNGGVASADVWTELLGLRAYQIVVPLPVDEPMPAEELSERRFMLDKLIPVHERALYPMPTQYERDALTNKGTFFAAKREDQMVARQIAVFKTVADLARLPLVELTGRAVPYLRVPAAR</sequence>